<organism evidence="2 3">
    <name type="scientific">Algibacter luteus</name>
    <dbReference type="NCBI Taxonomy" id="1178825"/>
    <lineage>
        <taxon>Bacteria</taxon>
        <taxon>Pseudomonadati</taxon>
        <taxon>Bacteroidota</taxon>
        <taxon>Flavobacteriia</taxon>
        <taxon>Flavobacteriales</taxon>
        <taxon>Flavobacteriaceae</taxon>
        <taxon>Algibacter</taxon>
    </lineage>
</organism>
<protein>
    <submittedName>
        <fullName evidence="2">Uncharacterized protein</fullName>
    </submittedName>
</protein>
<gene>
    <name evidence="2" type="ORF">SAMN05216261_2967</name>
</gene>
<proteinExistence type="predicted"/>
<accession>A0A1M6GZ10</accession>
<evidence type="ECO:0000313" key="3">
    <source>
        <dbReference type="Proteomes" id="UP000184396"/>
    </source>
</evidence>
<feature type="chain" id="PRO_5009917909" evidence="1">
    <location>
        <begin position="24"/>
        <end position="210"/>
    </location>
</feature>
<keyword evidence="3" id="KW-1185">Reference proteome</keyword>
<dbReference type="eggNOG" id="ENOG5031153">
    <property type="taxonomic scope" value="Bacteria"/>
</dbReference>
<evidence type="ECO:0000313" key="2">
    <source>
        <dbReference type="EMBL" id="SHJ15208.1"/>
    </source>
</evidence>
<dbReference type="Proteomes" id="UP000184396">
    <property type="component" value="Unassembled WGS sequence"/>
</dbReference>
<feature type="signal peptide" evidence="1">
    <location>
        <begin position="1"/>
        <end position="23"/>
    </location>
</feature>
<keyword evidence="1" id="KW-0732">Signal</keyword>
<dbReference type="STRING" id="1178825.SAMN05216261_2967"/>
<dbReference type="OrthoDB" id="6400696at2"/>
<evidence type="ECO:0000256" key="1">
    <source>
        <dbReference type="SAM" id="SignalP"/>
    </source>
</evidence>
<name>A0A1M6GZ10_9FLAO</name>
<reference evidence="2 3" key="1">
    <citation type="submission" date="2016-11" db="EMBL/GenBank/DDBJ databases">
        <authorList>
            <person name="Jaros S."/>
            <person name="Januszkiewicz K."/>
            <person name="Wedrychowicz H."/>
        </authorList>
    </citation>
    <scope>NUCLEOTIDE SEQUENCE [LARGE SCALE GENOMIC DNA]</scope>
    <source>
        <strain evidence="2 3">CGMCC 1.12213</strain>
    </source>
</reference>
<dbReference type="RefSeq" id="WP_019388538.1">
    <property type="nucleotide sequence ID" value="NZ_ALIH01000015.1"/>
</dbReference>
<dbReference type="EMBL" id="FQYK01000010">
    <property type="protein sequence ID" value="SHJ15208.1"/>
    <property type="molecule type" value="Genomic_DNA"/>
</dbReference>
<dbReference type="AlphaFoldDB" id="A0A1M6GZ10"/>
<sequence>MNIKITFCLVFCFPYLIFSQTNAVTEYGDQVVLYDDGTWQQVGEQVEEKVEIPVNATIFEKDEDSDFLIKSSTFNVGIWLNTKDWKFKKASSNEDAEFELELKKEDLYGSVITEKVEIPLVTLRDIALSNAREVAPDTKLNNQEYRTVNGLKVLMLEMSGTMSGIKFGYKGYYYSNENGTVQIILYTSVNLMKSYDNHIEKLLNGFVQLN</sequence>